<dbReference type="HAMAP" id="MF_01187">
    <property type="entry name" value="UPF0434"/>
    <property type="match status" value="1"/>
</dbReference>
<dbReference type="InterPro" id="IPR005651">
    <property type="entry name" value="Trm112-like"/>
</dbReference>
<comment type="similarity">
    <text evidence="3">Belongs to the UPF0434 family.</text>
</comment>
<dbReference type="GO" id="GO:0005829">
    <property type="term" value="C:cytosol"/>
    <property type="evidence" value="ECO:0007669"/>
    <property type="project" value="TreeGrafter"/>
</dbReference>
<dbReference type="SUPFAM" id="SSF158997">
    <property type="entry name" value="Trm112p-like"/>
    <property type="match status" value="1"/>
</dbReference>
<dbReference type="OrthoDB" id="9812205at2"/>
<evidence type="ECO:0000256" key="3">
    <source>
        <dbReference type="HAMAP-Rule" id="MF_01187"/>
    </source>
</evidence>
<evidence type="ECO:0000313" key="5">
    <source>
        <dbReference type="Proteomes" id="UP000214566"/>
    </source>
</evidence>
<gene>
    <name evidence="4" type="ORF">THIARS_70833</name>
</gene>
<proteinExistence type="inferred from homology"/>
<reference evidence="4 5" key="1">
    <citation type="submission" date="2016-06" db="EMBL/GenBank/DDBJ databases">
        <authorList>
            <person name="Kjaerup R.B."/>
            <person name="Dalgaard T.S."/>
            <person name="Juul-Madsen H.R."/>
        </authorList>
    </citation>
    <scope>NUCLEOTIDE SEQUENCE [LARGE SCALE GENOMIC DNA]</scope>
    <source>
        <strain evidence="4 5">DSM 16361</strain>
    </source>
</reference>
<evidence type="ECO:0000313" key="4">
    <source>
        <dbReference type="EMBL" id="SBP89213.1"/>
    </source>
</evidence>
<sequence length="69" mass="7738">MDSRLLDLLVCPICKGPLDYDRGAQELICPRDHMAYPVRDGIPVMLVEQARDLDITGEPSSDPMRDPRA</sequence>
<dbReference type="PANTHER" id="PTHR33505:SF4">
    <property type="entry name" value="PROTEIN PREY, MITOCHONDRIAL"/>
    <property type="match status" value="1"/>
</dbReference>
<comment type="similarity">
    <text evidence="2">In the C-terminal section; belongs to the UPF0434 family.</text>
</comment>
<dbReference type="RefSeq" id="WP_094161330.1">
    <property type="nucleotide sequence ID" value="NZ_LT592171.1"/>
</dbReference>
<keyword evidence="5" id="KW-1185">Reference proteome</keyword>
<accession>A0A238D7B5</accession>
<comment type="similarity">
    <text evidence="1">In the N-terminal section; belongs to the LpxK family.</text>
</comment>
<organism evidence="4 5">
    <name type="scientific">Thiomonas delicata</name>
    <name type="common">Thiomonas cuprina</name>
    <dbReference type="NCBI Taxonomy" id="364030"/>
    <lineage>
        <taxon>Bacteria</taxon>
        <taxon>Pseudomonadati</taxon>
        <taxon>Pseudomonadota</taxon>
        <taxon>Betaproteobacteria</taxon>
        <taxon>Burkholderiales</taxon>
        <taxon>Thiomonas</taxon>
    </lineage>
</organism>
<evidence type="ECO:0000256" key="1">
    <source>
        <dbReference type="ARBA" id="ARBA00061313"/>
    </source>
</evidence>
<protein>
    <recommendedName>
        <fullName evidence="3">UPF0434 protein THIARS_70833</fullName>
    </recommendedName>
</protein>
<dbReference type="AlphaFoldDB" id="A0A238D7B5"/>
<dbReference type="Gene3D" id="2.20.25.10">
    <property type="match status" value="1"/>
</dbReference>
<dbReference type="PANTHER" id="PTHR33505">
    <property type="entry name" value="ZGC:162634"/>
    <property type="match status" value="1"/>
</dbReference>
<evidence type="ECO:0000256" key="2">
    <source>
        <dbReference type="ARBA" id="ARBA00061381"/>
    </source>
</evidence>
<dbReference type="Pfam" id="PF03966">
    <property type="entry name" value="Trm112p"/>
    <property type="match status" value="1"/>
</dbReference>
<dbReference type="FunFam" id="2.20.25.10:FF:000002">
    <property type="entry name" value="UPF0434 protein YcaR"/>
    <property type="match status" value="1"/>
</dbReference>
<dbReference type="Proteomes" id="UP000214566">
    <property type="component" value="Unassembled WGS sequence"/>
</dbReference>
<name>A0A238D7B5_THIDL</name>
<dbReference type="EMBL" id="FLMQ01000056">
    <property type="protein sequence ID" value="SBP89213.1"/>
    <property type="molecule type" value="Genomic_DNA"/>
</dbReference>